<protein>
    <submittedName>
        <fullName evidence="1">Uncharacterized protein</fullName>
    </submittedName>
</protein>
<organism evidence="1 2">
    <name type="scientific">Methylobacterium radiotolerans</name>
    <dbReference type="NCBI Taxonomy" id="31998"/>
    <lineage>
        <taxon>Bacteria</taxon>
        <taxon>Pseudomonadati</taxon>
        <taxon>Pseudomonadota</taxon>
        <taxon>Alphaproteobacteria</taxon>
        <taxon>Hyphomicrobiales</taxon>
        <taxon>Methylobacteriaceae</taxon>
        <taxon>Methylobacterium</taxon>
    </lineage>
</organism>
<reference evidence="1 2" key="1">
    <citation type="submission" date="2024-06" db="EMBL/GenBank/DDBJ databases">
        <title>Genomics of switchgrass bacterial isolates.</title>
        <authorList>
            <person name="Shade A."/>
        </authorList>
    </citation>
    <scope>NUCLEOTIDE SEQUENCE [LARGE SCALE GENOMIC DNA]</scope>
    <source>
        <strain evidence="1 2">PvP084</strain>
    </source>
</reference>
<evidence type="ECO:0000313" key="2">
    <source>
        <dbReference type="Proteomes" id="UP001549119"/>
    </source>
</evidence>
<keyword evidence="2" id="KW-1185">Reference proteome</keyword>
<dbReference type="EMBL" id="JBEPNW010000005">
    <property type="protein sequence ID" value="MET3869745.1"/>
    <property type="molecule type" value="Genomic_DNA"/>
</dbReference>
<name>A0ABV2NTW6_9HYPH</name>
<dbReference type="Proteomes" id="UP001549119">
    <property type="component" value="Unassembled WGS sequence"/>
</dbReference>
<evidence type="ECO:0000313" key="1">
    <source>
        <dbReference type="EMBL" id="MET3869745.1"/>
    </source>
</evidence>
<proteinExistence type="predicted"/>
<comment type="caution">
    <text evidence="1">The sequence shown here is derived from an EMBL/GenBank/DDBJ whole genome shotgun (WGS) entry which is preliminary data.</text>
</comment>
<sequence length="29" mass="3490">MRQPRLCNSKYFSDPTEFYRIIHGKPPAH</sequence>
<gene>
    <name evidence="1" type="ORF">ABIC20_007130</name>
</gene>
<accession>A0ABV2NTW6</accession>